<evidence type="ECO:0000313" key="2">
    <source>
        <dbReference type="EMBL" id="SDF70237.1"/>
    </source>
</evidence>
<dbReference type="AlphaFoldDB" id="A0A1G7N8L6"/>
<dbReference type="OrthoDB" id="424426at2"/>
<name>A0A1G7N8L6_9RHOB</name>
<proteinExistence type="predicted"/>
<dbReference type="InterPro" id="IPR012863">
    <property type="entry name" value="DUF1636"/>
</dbReference>
<reference evidence="2 3" key="1">
    <citation type="submission" date="2016-10" db="EMBL/GenBank/DDBJ databases">
        <authorList>
            <person name="de Groot N.N."/>
        </authorList>
    </citation>
    <scope>NUCLEOTIDE SEQUENCE [LARGE SCALE GENOMIC DNA]</scope>
    <source>
        <strain evidence="2 3">DSM 27375</strain>
    </source>
</reference>
<sequence>MTHQAPTWITICETCKLPDWAERGMDKTDGEILAEAIEQRAEAAGIKTRRVACTMGCERACNIIVQGAGKIGYSLGKFDGNDADADAIVSYATQHAASPSGQVPFRDWPQGVKGHFVSRHLPPPPDPAEDA</sequence>
<dbReference type="Proteomes" id="UP000182284">
    <property type="component" value="Unassembled WGS sequence"/>
</dbReference>
<evidence type="ECO:0000256" key="1">
    <source>
        <dbReference type="SAM" id="MobiDB-lite"/>
    </source>
</evidence>
<gene>
    <name evidence="2" type="ORF">SAMN04488117_106196</name>
</gene>
<protein>
    <submittedName>
        <fullName evidence="2">Predicted metal-binding protein</fullName>
    </submittedName>
</protein>
<evidence type="ECO:0000313" key="3">
    <source>
        <dbReference type="Proteomes" id="UP000182284"/>
    </source>
</evidence>
<feature type="region of interest" description="Disordered" evidence="1">
    <location>
        <begin position="96"/>
        <end position="131"/>
    </location>
</feature>
<dbReference type="RefSeq" id="WP_074645343.1">
    <property type="nucleotide sequence ID" value="NZ_FNBL01000006.1"/>
</dbReference>
<feature type="compositionally biased region" description="Pro residues" evidence="1">
    <location>
        <begin position="121"/>
        <end position="131"/>
    </location>
</feature>
<dbReference type="Pfam" id="PF07845">
    <property type="entry name" value="DUF1636"/>
    <property type="match status" value="1"/>
</dbReference>
<organism evidence="2 3">
    <name type="scientific">Celeribacter baekdonensis</name>
    <dbReference type="NCBI Taxonomy" id="875171"/>
    <lineage>
        <taxon>Bacteria</taxon>
        <taxon>Pseudomonadati</taxon>
        <taxon>Pseudomonadota</taxon>
        <taxon>Alphaproteobacteria</taxon>
        <taxon>Rhodobacterales</taxon>
        <taxon>Roseobacteraceae</taxon>
        <taxon>Celeribacter</taxon>
    </lineage>
</organism>
<dbReference type="EMBL" id="FNBL01000006">
    <property type="protein sequence ID" value="SDF70237.1"/>
    <property type="molecule type" value="Genomic_DNA"/>
</dbReference>
<accession>A0A1G7N8L6</accession>